<name>A0A7W6GLF2_9HYPH</name>
<evidence type="ECO:0000313" key="3">
    <source>
        <dbReference type="EMBL" id="MBB3979625.1"/>
    </source>
</evidence>
<dbReference type="InterPro" id="IPR009936">
    <property type="entry name" value="DUF1468"/>
</dbReference>
<evidence type="ECO:0000313" key="4">
    <source>
        <dbReference type="Proteomes" id="UP000574761"/>
    </source>
</evidence>
<gene>
    <name evidence="3" type="ORF">GGQ64_004869</name>
</gene>
<keyword evidence="4" id="KW-1185">Reference proteome</keyword>
<dbReference type="RefSeq" id="WP_183807849.1">
    <property type="nucleotide sequence ID" value="NZ_JACIEE010000012.1"/>
</dbReference>
<organism evidence="3 4">
    <name type="scientific">Mycoplana azooxidifex</name>
    <dbReference type="NCBI Taxonomy" id="1636188"/>
    <lineage>
        <taxon>Bacteria</taxon>
        <taxon>Pseudomonadati</taxon>
        <taxon>Pseudomonadota</taxon>
        <taxon>Alphaproteobacteria</taxon>
        <taxon>Hyphomicrobiales</taxon>
        <taxon>Rhizobiaceae</taxon>
        <taxon>Mycoplana</taxon>
    </lineage>
</organism>
<accession>A0A7W6GLF2</accession>
<evidence type="ECO:0000256" key="1">
    <source>
        <dbReference type="SAM" id="Phobius"/>
    </source>
</evidence>
<keyword evidence="1" id="KW-0812">Transmembrane</keyword>
<feature type="transmembrane region" description="Helical" evidence="1">
    <location>
        <begin position="139"/>
        <end position="159"/>
    </location>
</feature>
<sequence>MSKEWVGCIAWFAVSAGALVASADLQVMTRFGPGPGLFIKVLAFTMLGLAVLQAIGLLMTHRRTVLARPTPEHPAALLNADESDDQFVATRSGMIRFAALTTTIFAYGLLLEPAGFLVSTVVLTFMSLVLLGRPLRRSMVEAVIAVVVAWLVFGIMLGVNLPRAAFEPLAVFGL</sequence>
<keyword evidence="1" id="KW-0472">Membrane</keyword>
<reference evidence="3 4" key="1">
    <citation type="submission" date="2020-08" db="EMBL/GenBank/DDBJ databases">
        <title>Genomic Encyclopedia of Type Strains, Phase IV (KMG-IV): sequencing the most valuable type-strain genomes for metagenomic binning, comparative biology and taxonomic classification.</title>
        <authorList>
            <person name="Goeker M."/>
        </authorList>
    </citation>
    <scope>NUCLEOTIDE SEQUENCE [LARGE SCALE GENOMIC DNA]</scope>
    <source>
        <strain evidence="3 4">DSM 100211</strain>
    </source>
</reference>
<comment type="caution">
    <text evidence="3">The sequence shown here is derived from an EMBL/GenBank/DDBJ whole genome shotgun (WGS) entry which is preliminary data.</text>
</comment>
<dbReference type="Proteomes" id="UP000574761">
    <property type="component" value="Unassembled WGS sequence"/>
</dbReference>
<feature type="transmembrane region" description="Helical" evidence="1">
    <location>
        <begin position="38"/>
        <end position="59"/>
    </location>
</feature>
<dbReference type="AlphaFoldDB" id="A0A7W6GLF2"/>
<proteinExistence type="predicted"/>
<dbReference type="Pfam" id="PF07331">
    <property type="entry name" value="TctB"/>
    <property type="match status" value="1"/>
</dbReference>
<feature type="domain" description="DUF1468" evidence="2">
    <location>
        <begin position="7"/>
        <end position="162"/>
    </location>
</feature>
<evidence type="ECO:0000259" key="2">
    <source>
        <dbReference type="Pfam" id="PF07331"/>
    </source>
</evidence>
<keyword evidence="1" id="KW-1133">Transmembrane helix</keyword>
<protein>
    <recommendedName>
        <fullName evidence="2">DUF1468 domain-containing protein</fullName>
    </recommendedName>
</protein>
<dbReference type="EMBL" id="JACIEE010000012">
    <property type="protein sequence ID" value="MBB3979625.1"/>
    <property type="molecule type" value="Genomic_DNA"/>
</dbReference>